<feature type="transmembrane region" description="Helical" evidence="1">
    <location>
        <begin position="113"/>
        <end position="133"/>
    </location>
</feature>
<dbReference type="PANTHER" id="PTHR40465">
    <property type="entry name" value="CHROMOSOME 1, WHOLE GENOME SHOTGUN SEQUENCE"/>
    <property type="match status" value="1"/>
</dbReference>
<evidence type="ECO:0000259" key="2">
    <source>
        <dbReference type="Pfam" id="PF20152"/>
    </source>
</evidence>
<sequence length="307" mass="34249">MSDIAKDLGPLLLGGLIALGLSGIVTMQAFLYFRTFKTDYTRVKVTVGTVWTFDLIHAALVCAANWRYLIEAWGNDAIADFIPVSVSLTIVVTPLSDIASVSKNNWLVSLPMFLLAGARLISAVVCTILMIRYPSYKEFVRNYDWIFTIGLSTSVVLDFCTTASLCYYLRNSRTGFTSMDFVIDTILLYTINNGVLTCISTIISLVCWIVMPQNLVFLGFHFAISKLYANSFLATLNTRDSLRERSQGSSERGHQLPVIFPNRHTSGRMLSQGDIPLDGRTTKLQINVEKTIQCEVDGELEEMQHTP</sequence>
<dbReference type="Pfam" id="PF20152">
    <property type="entry name" value="DUF6534"/>
    <property type="match status" value="1"/>
</dbReference>
<feature type="transmembrane region" description="Helical" evidence="1">
    <location>
        <begin position="145"/>
        <end position="169"/>
    </location>
</feature>
<dbReference type="STRING" id="933084.A0A067PBD2"/>
<organism evidence="3 4">
    <name type="scientific">Jaapia argillacea MUCL 33604</name>
    <dbReference type="NCBI Taxonomy" id="933084"/>
    <lineage>
        <taxon>Eukaryota</taxon>
        <taxon>Fungi</taxon>
        <taxon>Dikarya</taxon>
        <taxon>Basidiomycota</taxon>
        <taxon>Agaricomycotina</taxon>
        <taxon>Agaricomycetes</taxon>
        <taxon>Agaricomycetidae</taxon>
        <taxon>Jaapiales</taxon>
        <taxon>Jaapiaceae</taxon>
        <taxon>Jaapia</taxon>
    </lineage>
</organism>
<dbReference type="InParanoid" id="A0A067PBD2"/>
<gene>
    <name evidence="3" type="ORF">JAAARDRAFT_199358</name>
</gene>
<feature type="transmembrane region" description="Helical" evidence="1">
    <location>
        <begin position="45"/>
        <end position="69"/>
    </location>
</feature>
<name>A0A067PBD2_9AGAM</name>
<dbReference type="InterPro" id="IPR045339">
    <property type="entry name" value="DUF6534"/>
</dbReference>
<feature type="domain" description="DUF6534" evidence="2">
    <location>
        <begin position="154"/>
        <end position="241"/>
    </location>
</feature>
<dbReference type="Proteomes" id="UP000027265">
    <property type="component" value="Unassembled WGS sequence"/>
</dbReference>
<accession>A0A067PBD2</accession>
<evidence type="ECO:0000256" key="1">
    <source>
        <dbReference type="SAM" id="Phobius"/>
    </source>
</evidence>
<feature type="transmembrane region" description="Helical" evidence="1">
    <location>
        <begin position="12"/>
        <end position="33"/>
    </location>
</feature>
<dbReference type="PANTHER" id="PTHR40465:SF1">
    <property type="entry name" value="DUF6534 DOMAIN-CONTAINING PROTEIN"/>
    <property type="match status" value="1"/>
</dbReference>
<protein>
    <recommendedName>
        <fullName evidence="2">DUF6534 domain-containing protein</fullName>
    </recommendedName>
</protein>
<feature type="transmembrane region" description="Helical" evidence="1">
    <location>
        <begin position="181"/>
        <end position="211"/>
    </location>
</feature>
<keyword evidence="1" id="KW-0472">Membrane</keyword>
<dbReference type="HOGENOM" id="CLU_046025_0_0_1"/>
<evidence type="ECO:0000313" key="4">
    <source>
        <dbReference type="Proteomes" id="UP000027265"/>
    </source>
</evidence>
<dbReference type="OrthoDB" id="3206554at2759"/>
<dbReference type="EMBL" id="KL197751">
    <property type="protein sequence ID" value="KDQ51140.1"/>
    <property type="molecule type" value="Genomic_DNA"/>
</dbReference>
<proteinExistence type="predicted"/>
<keyword evidence="4" id="KW-1185">Reference proteome</keyword>
<reference evidence="4" key="1">
    <citation type="journal article" date="2014" name="Proc. Natl. Acad. Sci. U.S.A.">
        <title>Extensive sampling of basidiomycete genomes demonstrates inadequacy of the white-rot/brown-rot paradigm for wood decay fungi.</title>
        <authorList>
            <person name="Riley R."/>
            <person name="Salamov A.A."/>
            <person name="Brown D.W."/>
            <person name="Nagy L.G."/>
            <person name="Floudas D."/>
            <person name="Held B.W."/>
            <person name="Levasseur A."/>
            <person name="Lombard V."/>
            <person name="Morin E."/>
            <person name="Otillar R."/>
            <person name="Lindquist E.A."/>
            <person name="Sun H."/>
            <person name="LaButti K.M."/>
            <person name="Schmutz J."/>
            <person name="Jabbour D."/>
            <person name="Luo H."/>
            <person name="Baker S.E."/>
            <person name="Pisabarro A.G."/>
            <person name="Walton J.D."/>
            <person name="Blanchette R.A."/>
            <person name="Henrissat B."/>
            <person name="Martin F."/>
            <person name="Cullen D."/>
            <person name="Hibbett D.S."/>
            <person name="Grigoriev I.V."/>
        </authorList>
    </citation>
    <scope>NUCLEOTIDE SEQUENCE [LARGE SCALE GENOMIC DNA]</scope>
    <source>
        <strain evidence="4">MUCL 33604</strain>
    </source>
</reference>
<keyword evidence="1" id="KW-0812">Transmembrane</keyword>
<dbReference type="AlphaFoldDB" id="A0A067PBD2"/>
<feature type="transmembrane region" description="Helical" evidence="1">
    <location>
        <begin position="217"/>
        <end position="236"/>
    </location>
</feature>
<feature type="transmembrane region" description="Helical" evidence="1">
    <location>
        <begin position="81"/>
        <end position="101"/>
    </location>
</feature>
<keyword evidence="1" id="KW-1133">Transmembrane helix</keyword>
<evidence type="ECO:0000313" key="3">
    <source>
        <dbReference type="EMBL" id="KDQ51140.1"/>
    </source>
</evidence>